<organism evidence="2">
    <name type="scientific">marine sediment metagenome</name>
    <dbReference type="NCBI Taxonomy" id="412755"/>
    <lineage>
        <taxon>unclassified sequences</taxon>
        <taxon>metagenomes</taxon>
        <taxon>ecological metagenomes</taxon>
    </lineage>
</organism>
<accession>X1NUT3</accession>
<name>X1NUT3_9ZZZZ</name>
<dbReference type="EMBL" id="BARV01038362">
    <property type="protein sequence ID" value="GAI47378.1"/>
    <property type="molecule type" value="Genomic_DNA"/>
</dbReference>
<protein>
    <recommendedName>
        <fullName evidence="1">DNA polymerase III delta subunit-like C-terminal domain-containing protein</fullName>
    </recommendedName>
</protein>
<dbReference type="GO" id="GO:0006260">
    <property type="term" value="P:DNA replication"/>
    <property type="evidence" value="ECO:0007669"/>
    <property type="project" value="InterPro"/>
</dbReference>
<proteinExistence type="predicted"/>
<dbReference type="SUPFAM" id="SSF48019">
    <property type="entry name" value="post-AAA+ oligomerization domain-like"/>
    <property type="match status" value="1"/>
</dbReference>
<gene>
    <name evidence="2" type="ORF">S06H3_59124</name>
</gene>
<dbReference type="Gene3D" id="1.20.272.10">
    <property type="match status" value="1"/>
</dbReference>
<reference evidence="2" key="1">
    <citation type="journal article" date="2014" name="Front. Microbiol.">
        <title>High frequency of phylogenetically diverse reductive dehalogenase-homologous genes in deep subseafloor sedimentary metagenomes.</title>
        <authorList>
            <person name="Kawai M."/>
            <person name="Futagami T."/>
            <person name="Toyoda A."/>
            <person name="Takaki Y."/>
            <person name="Nishi S."/>
            <person name="Hori S."/>
            <person name="Arai W."/>
            <person name="Tsubouchi T."/>
            <person name="Morono Y."/>
            <person name="Uchiyama I."/>
            <person name="Ito T."/>
            <person name="Fujiyama A."/>
            <person name="Inagaki F."/>
            <person name="Takami H."/>
        </authorList>
    </citation>
    <scope>NUCLEOTIDE SEQUENCE</scope>
    <source>
        <strain evidence="2">Expedition CK06-06</strain>
    </source>
</reference>
<feature type="domain" description="DNA polymerase III delta subunit-like C-terminal" evidence="1">
    <location>
        <begin position="2"/>
        <end position="61"/>
    </location>
</feature>
<dbReference type="InterPro" id="IPR008921">
    <property type="entry name" value="DNA_pol3_clamp-load_cplx_C"/>
</dbReference>
<dbReference type="GO" id="GO:0003677">
    <property type="term" value="F:DNA binding"/>
    <property type="evidence" value="ECO:0007669"/>
    <property type="project" value="InterPro"/>
</dbReference>
<evidence type="ECO:0000313" key="2">
    <source>
        <dbReference type="EMBL" id="GAI47378.1"/>
    </source>
</evidence>
<evidence type="ECO:0000259" key="1">
    <source>
        <dbReference type="Pfam" id="PF21694"/>
    </source>
</evidence>
<dbReference type="Pfam" id="PF21694">
    <property type="entry name" value="DNA_pol3_delta_C"/>
    <property type="match status" value="1"/>
</dbReference>
<sequence length="71" mass="8135">MEIQDKLGLTSEFALRKTLEQAGRYSLARLKEVYHRLLDADLSIKTGKYDAELALNILIAELCQKQKLEII</sequence>
<dbReference type="InterPro" id="IPR048466">
    <property type="entry name" value="DNA_pol3_delta-like_C"/>
</dbReference>
<comment type="caution">
    <text evidence="2">The sequence shown here is derived from an EMBL/GenBank/DDBJ whole genome shotgun (WGS) entry which is preliminary data.</text>
</comment>
<dbReference type="AlphaFoldDB" id="X1NUT3"/>